<evidence type="ECO:0000256" key="9">
    <source>
        <dbReference type="ARBA" id="ARBA00022840"/>
    </source>
</evidence>
<evidence type="ECO:0000256" key="1">
    <source>
        <dbReference type="ARBA" id="ARBA00004496"/>
    </source>
</evidence>
<keyword evidence="8 13" id="KW-0862">Zinc</keyword>
<evidence type="ECO:0000256" key="7">
    <source>
        <dbReference type="ARBA" id="ARBA00022741"/>
    </source>
</evidence>
<organism evidence="15 16">
    <name type="scientific">Parapusillimonas granuli</name>
    <dbReference type="NCBI Taxonomy" id="380911"/>
    <lineage>
        <taxon>Bacteria</taxon>
        <taxon>Pseudomonadati</taxon>
        <taxon>Pseudomonadota</taxon>
        <taxon>Betaproteobacteria</taxon>
        <taxon>Burkholderiales</taxon>
        <taxon>Alcaligenaceae</taxon>
        <taxon>Parapusillimonas</taxon>
    </lineage>
</organism>
<feature type="binding site" evidence="13">
    <location>
        <position position="211"/>
    </location>
    <ligand>
        <name>Zn(2+)</name>
        <dbReference type="ChEBI" id="CHEBI:29105"/>
    </ligand>
</feature>
<evidence type="ECO:0000256" key="5">
    <source>
        <dbReference type="ARBA" id="ARBA00022598"/>
    </source>
</evidence>
<feature type="binding site" evidence="13">
    <location>
        <position position="31"/>
    </location>
    <ligand>
        <name>Zn(2+)</name>
        <dbReference type="ChEBI" id="CHEBI:29105"/>
    </ligand>
</feature>
<dbReference type="GO" id="GO:0006423">
    <property type="term" value="P:cysteinyl-tRNA aminoacylation"/>
    <property type="evidence" value="ECO:0007669"/>
    <property type="project" value="UniProtKB-UniRule"/>
</dbReference>
<dbReference type="RefSeq" id="WP_180066050.1">
    <property type="nucleotide sequence ID" value="NZ_JACCEM010000010.1"/>
</dbReference>
<accession>A0A853FYR8</accession>
<keyword evidence="16" id="KW-1185">Reference proteome</keyword>
<feature type="short sequence motif" description="'HIGH' region" evidence="13">
    <location>
        <begin position="33"/>
        <end position="43"/>
    </location>
</feature>
<evidence type="ECO:0000313" key="15">
    <source>
        <dbReference type="EMBL" id="NYT51254.1"/>
    </source>
</evidence>
<evidence type="ECO:0000259" key="14">
    <source>
        <dbReference type="SMART" id="SM00840"/>
    </source>
</evidence>
<evidence type="ECO:0000256" key="2">
    <source>
        <dbReference type="ARBA" id="ARBA00005594"/>
    </source>
</evidence>
<comment type="cofactor">
    <cofactor evidence="13">
        <name>Zn(2+)</name>
        <dbReference type="ChEBI" id="CHEBI:29105"/>
    </cofactor>
    <text evidence="13">Binds 1 zinc ion per subunit.</text>
</comment>
<comment type="similarity">
    <text evidence="2 13">Belongs to the class-I aminoacyl-tRNA synthetase family.</text>
</comment>
<dbReference type="HAMAP" id="MF_00041">
    <property type="entry name" value="Cys_tRNA_synth"/>
    <property type="match status" value="1"/>
</dbReference>
<evidence type="ECO:0000313" key="16">
    <source>
        <dbReference type="Proteomes" id="UP000559809"/>
    </source>
</evidence>
<dbReference type="EMBL" id="JACCEM010000010">
    <property type="protein sequence ID" value="NYT51254.1"/>
    <property type="molecule type" value="Genomic_DNA"/>
</dbReference>
<name>A0A853FYR8_9BURK</name>
<keyword evidence="9 13" id="KW-0067">ATP-binding</keyword>
<dbReference type="InterPro" id="IPR024909">
    <property type="entry name" value="Cys-tRNA/MSH_ligase"/>
</dbReference>
<keyword evidence="10 13" id="KW-0648">Protein biosynthesis</keyword>
<proteinExistence type="inferred from homology"/>
<dbReference type="GO" id="GO:0008270">
    <property type="term" value="F:zinc ion binding"/>
    <property type="evidence" value="ECO:0007669"/>
    <property type="project" value="UniProtKB-UniRule"/>
</dbReference>
<dbReference type="GO" id="GO:0004817">
    <property type="term" value="F:cysteine-tRNA ligase activity"/>
    <property type="evidence" value="ECO:0007669"/>
    <property type="project" value="UniProtKB-UniRule"/>
</dbReference>
<dbReference type="PANTHER" id="PTHR10890">
    <property type="entry name" value="CYSTEINYL-TRNA SYNTHETASE"/>
    <property type="match status" value="1"/>
</dbReference>
<dbReference type="CDD" id="cd00672">
    <property type="entry name" value="CysRS_core"/>
    <property type="match status" value="1"/>
</dbReference>
<feature type="binding site" evidence="13">
    <location>
        <position position="240"/>
    </location>
    <ligand>
        <name>Zn(2+)</name>
        <dbReference type="ChEBI" id="CHEBI:29105"/>
    </ligand>
</feature>
<dbReference type="Pfam" id="PF09190">
    <property type="entry name" value="DALR_2"/>
    <property type="match status" value="1"/>
</dbReference>
<feature type="binding site" evidence="13">
    <location>
        <position position="236"/>
    </location>
    <ligand>
        <name>Zn(2+)</name>
        <dbReference type="ChEBI" id="CHEBI:29105"/>
    </ligand>
</feature>
<dbReference type="GO" id="GO:0005524">
    <property type="term" value="F:ATP binding"/>
    <property type="evidence" value="ECO:0007669"/>
    <property type="project" value="UniProtKB-UniRule"/>
</dbReference>
<dbReference type="PANTHER" id="PTHR10890:SF3">
    <property type="entry name" value="CYSTEINE--TRNA LIGASE, CYTOPLASMIC"/>
    <property type="match status" value="1"/>
</dbReference>
<dbReference type="EC" id="6.1.1.16" evidence="13"/>
<feature type="domain" description="Cysteinyl-tRNA synthetase class Ia DALR" evidence="14">
    <location>
        <begin position="342"/>
        <end position="401"/>
    </location>
</feature>
<feature type="binding site" evidence="13">
    <location>
        <position position="271"/>
    </location>
    <ligand>
        <name>ATP</name>
        <dbReference type="ChEBI" id="CHEBI:30616"/>
    </ligand>
</feature>
<comment type="subcellular location">
    <subcellularLocation>
        <location evidence="1 13">Cytoplasm</location>
    </subcellularLocation>
</comment>
<dbReference type="InterPro" id="IPR009080">
    <property type="entry name" value="tRNAsynth_Ia_anticodon-bd"/>
</dbReference>
<comment type="catalytic activity">
    <reaction evidence="12 13">
        <text>tRNA(Cys) + L-cysteine + ATP = L-cysteinyl-tRNA(Cys) + AMP + diphosphate</text>
        <dbReference type="Rhea" id="RHEA:17773"/>
        <dbReference type="Rhea" id="RHEA-COMP:9661"/>
        <dbReference type="Rhea" id="RHEA-COMP:9679"/>
        <dbReference type="ChEBI" id="CHEBI:30616"/>
        <dbReference type="ChEBI" id="CHEBI:33019"/>
        <dbReference type="ChEBI" id="CHEBI:35235"/>
        <dbReference type="ChEBI" id="CHEBI:78442"/>
        <dbReference type="ChEBI" id="CHEBI:78517"/>
        <dbReference type="ChEBI" id="CHEBI:456215"/>
        <dbReference type="EC" id="6.1.1.16"/>
    </reaction>
</comment>
<keyword evidence="7 13" id="KW-0547">Nucleotide-binding</keyword>
<comment type="caution">
    <text evidence="15">The sequence shown here is derived from an EMBL/GenBank/DDBJ whole genome shotgun (WGS) entry which is preliminary data.</text>
</comment>
<dbReference type="NCBIfam" id="TIGR00435">
    <property type="entry name" value="cysS"/>
    <property type="match status" value="1"/>
</dbReference>
<reference evidence="15 16" key="1">
    <citation type="submission" date="2020-07" db="EMBL/GenBank/DDBJ databases">
        <title>Taxonomic revisions and descriptions of new bacterial species based on genomic comparisons in the high-G+C-content subgroup of the family Alcaligenaceae.</title>
        <authorList>
            <person name="Szabo A."/>
            <person name="Felfoldi T."/>
        </authorList>
    </citation>
    <scope>NUCLEOTIDE SEQUENCE [LARGE SCALE GENOMIC DNA]</scope>
    <source>
        <strain evidence="15 16">LMG 24012</strain>
    </source>
</reference>
<dbReference type="Gene3D" id="3.40.50.620">
    <property type="entry name" value="HUPs"/>
    <property type="match status" value="1"/>
</dbReference>
<evidence type="ECO:0000256" key="3">
    <source>
        <dbReference type="ARBA" id="ARBA00011245"/>
    </source>
</evidence>
<comment type="subunit">
    <text evidence="3 13">Monomer.</text>
</comment>
<evidence type="ECO:0000256" key="13">
    <source>
        <dbReference type="HAMAP-Rule" id="MF_00041"/>
    </source>
</evidence>
<keyword evidence="4 13" id="KW-0963">Cytoplasm</keyword>
<evidence type="ECO:0000256" key="4">
    <source>
        <dbReference type="ARBA" id="ARBA00022490"/>
    </source>
</evidence>
<dbReference type="InterPro" id="IPR015273">
    <property type="entry name" value="Cys-tRNA-synt_Ia_DALR"/>
</dbReference>
<protein>
    <recommendedName>
        <fullName evidence="13">Cysteine--tRNA ligase</fullName>
        <ecNumber evidence="13">6.1.1.16</ecNumber>
    </recommendedName>
    <alternativeName>
        <fullName evidence="13">Cysteinyl-tRNA synthetase</fullName>
        <shortName evidence="13">CysRS</shortName>
    </alternativeName>
</protein>
<keyword evidence="5 13" id="KW-0436">Ligase</keyword>
<evidence type="ECO:0000256" key="8">
    <source>
        <dbReference type="ARBA" id="ARBA00022833"/>
    </source>
</evidence>
<dbReference type="InterPro" id="IPR014729">
    <property type="entry name" value="Rossmann-like_a/b/a_fold"/>
</dbReference>
<dbReference type="AlphaFoldDB" id="A0A853FYR8"/>
<dbReference type="PRINTS" id="PR00983">
    <property type="entry name" value="TRNASYNTHCYS"/>
</dbReference>
<dbReference type="SUPFAM" id="SSF52374">
    <property type="entry name" value="Nucleotidylyl transferase"/>
    <property type="match status" value="1"/>
</dbReference>
<evidence type="ECO:0000256" key="12">
    <source>
        <dbReference type="ARBA" id="ARBA00047398"/>
    </source>
</evidence>
<feature type="short sequence motif" description="'KMSKS' region" evidence="13">
    <location>
        <begin position="268"/>
        <end position="272"/>
    </location>
</feature>
<dbReference type="Proteomes" id="UP000559809">
    <property type="component" value="Unassembled WGS sequence"/>
</dbReference>
<keyword evidence="11 13" id="KW-0030">Aminoacyl-tRNA synthetase</keyword>
<evidence type="ECO:0000256" key="6">
    <source>
        <dbReference type="ARBA" id="ARBA00022723"/>
    </source>
</evidence>
<evidence type="ECO:0000256" key="10">
    <source>
        <dbReference type="ARBA" id="ARBA00022917"/>
    </source>
</evidence>
<dbReference type="GO" id="GO:0005829">
    <property type="term" value="C:cytosol"/>
    <property type="evidence" value="ECO:0007669"/>
    <property type="project" value="TreeGrafter"/>
</dbReference>
<keyword evidence="6 13" id="KW-0479">Metal-binding</keyword>
<dbReference type="Pfam" id="PF01406">
    <property type="entry name" value="tRNA-synt_1e"/>
    <property type="match status" value="1"/>
</dbReference>
<dbReference type="FunFam" id="3.40.50.620:FF:000068">
    <property type="entry name" value="Cysteine--tRNA ligase"/>
    <property type="match status" value="1"/>
</dbReference>
<dbReference type="InterPro" id="IPR032678">
    <property type="entry name" value="tRNA-synt_1_cat_dom"/>
</dbReference>
<dbReference type="SMART" id="SM00840">
    <property type="entry name" value="DALR_2"/>
    <property type="match status" value="1"/>
</dbReference>
<evidence type="ECO:0000256" key="11">
    <source>
        <dbReference type="ARBA" id="ARBA00023146"/>
    </source>
</evidence>
<dbReference type="SUPFAM" id="SSF47323">
    <property type="entry name" value="Anticodon-binding domain of a subclass of class I aminoacyl-tRNA synthetases"/>
    <property type="match status" value="1"/>
</dbReference>
<sequence>MSPKIHLYNTLTRTKEALEPQQPDRVTMYVCGPTVYNYAHLGNARPAVVFDVLARLLRHTYPQVMYACNFTDVDDKINAAALTAGVPIGTITMRYIDAYHEDMHALGVLTPDLEPRVTEHIPDIVTLIQTLIARGHAYEAQHHVLFDVASFPAYGQLSGHKPQNMLAGARVEVAPYKRNPLDFVLWKPSTPELPRWNSPWGRGRPGWHIECTAMIGRHLGQTLDIHGGGQDLIFPHHENEIAQGTCIHDTLYCRTWVHNSFVTVDGQKMSKSLGNVLLVRDLLRQAPGEAIRLALLSTHYRHPLDWNRQRLVSACQTLRRLYLILEKFDATQATSCVGPDAEFLKALANDLNTPAALAHLHRLAIALENARTDDAQAHLKARLLASASLLGLWQHPAAQALTELPQRETLTVSDAVDPVWVEKRVAERTQTRARHDFDLADTIRRELSNAGITVEDTPEGSTWHIQSEMMT</sequence>
<gene>
    <name evidence="13" type="primary">cysS</name>
    <name evidence="15" type="ORF">H0A72_18230</name>
</gene>
<dbReference type="InterPro" id="IPR015803">
    <property type="entry name" value="Cys-tRNA-ligase"/>
</dbReference>
<dbReference type="Gene3D" id="1.20.120.1910">
    <property type="entry name" value="Cysteine-tRNA ligase, C-terminal anti-codon recognition domain"/>
    <property type="match status" value="1"/>
</dbReference>